<evidence type="ECO:0000256" key="2">
    <source>
        <dbReference type="ARBA" id="ARBA00005336"/>
    </source>
</evidence>
<dbReference type="GO" id="GO:0004563">
    <property type="term" value="F:beta-N-acetylhexosaminidase activity"/>
    <property type="evidence" value="ECO:0007669"/>
    <property type="project" value="UniProtKB-EC"/>
</dbReference>
<dbReference type="SUPFAM" id="SSF51445">
    <property type="entry name" value="(Trans)glycosidases"/>
    <property type="match status" value="1"/>
</dbReference>
<evidence type="ECO:0000313" key="7">
    <source>
        <dbReference type="EMBL" id="RII40720.1"/>
    </source>
</evidence>
<dbReference type="AlphaFoldDB" id="A0A399J6A3"/>
<evidence type="ECO:0000256" key="4">
    <source>
        <dbReference type="ARBA" id="ARBA00022801"/>
    </source>
</evidence>
<dbReference type="GO" id="GO:0009254">
    <property type="term" value="P:peptidoglycan turnover"/>
    <property type="evidence" value="ECO:0007669"/>
    <property type="project" value="TreeGrafter"/>
</dbReference>
<evidence type="ECO:0000256" key="1">
    <source>
        <dbReference type="ARBA" id="ARBA00001231"/>
    </source>
</evidence>
<evidence type="ECO:0000259" key="6">
    <source>
        <dbReference type="Pfam" id="PF00933"/>
    </source>
</evidence>
<dbReference type="OrthoDB" id="9786661at2"/>
<dbReference type="EC" id="3.2.1.52" evidence="3"/>
<accession>A0A399J6A3</accession>
<proteinExistence type="inferred from homology"/>
<evidence type="ECO:0000256" key="3">
    <source>
        <dbReference type="ARBA" id="ARBA00012663"/>
    </source>
</evidence>
<organism evidence="7 8">
    <name type="scientific">Pseudooceanicola sediminis</name>
    <dbReference type="NCBI Taxonomy" id="2211117"/>
    <lineage>
        <taxon>Bacteria</taxon>
        <taxon>Pseudomonadati</taxon>
        <taxon>Pseudomonadota</taxon>
        <taxon>Alphaproteobacteria</taxon>
        <taxon>Rhodobacterales</taxon>
        <taxon>Paracoccaceae</taxon>
        <taxon>Pseudooceanicola</taxon>
    </lineage>
</organism>
<dbReference type="Pfam" id="PF00933">
    <property type="entry name" value="Glyco_hydro_3"/>
    <property type="match status" value="1"/>
</dbReference>
<dbReference type="InterPro" id="IPR017853">
    <property type="entry name" value="GH"/>
</dbReference>
<gene>
    <name evidence="7" type="ORF">DL237_01545</name>
</gene>
<dbReference type="InterPro" id="IPR050226">
    <property type="entry name" value="NagZ_Beta-hexosaminidase"/>
</dbReference>
<dbReference type="PANTHER" id="PTHR30480:SF13">
    <property type="entry name" value="BETA-HEXOSAMINIDASE"/>
    <property type="match status" value="1"/>
</dbReference>
<comment type="similarity">
    <text evidence="2">Belongs to the glycosyl hydrolase 3 family.</text>
</comment>
<comment type="catalytic activity">
    <reaction evidence="1">
        <text>Hydrolysis of terminal non-reducing N-acetyl-D-hexosamine residues in N-acetyl-beta-D-hexosaminides.</text>
        <dbReference type="EC" id="3.2.1.52"/>
    </reaction>
</comment>
<dbReference type="InterPro" id="IPR001764">
    <property type="entry name" value="Glyco_hydro_3_N"/>
</dbReference>
<dbReference type="Proteomes" id="UP000265848">
    <property type="component" value="Unassembled WGS sequence"/>
</dbReference>
<evidence type="ECO:0000313" key="8">
    <source>
        <dbReference type="Proteomes" id="UP000265848"/>
    </source>
</evidence>
<comment type="caution">
    <text evidence="7">The sequence shown here is derived from an EMBL/GenBank/DDBJ whole genome shotgun (WGS) entry which is preliminary data.</text>
</comment>
<reference evidence="7 8" key="1">
    <citation type="submission" date="2018-08" db="EMBL/GenBank/DDBJ databases">
        <title>Pseudooceanicola sediminis CY03 in the family Rhodobacteracea.</title>
        <authorList>
            <person name="Zhang Y.-J."/>
        </authorList>
    </citation>
    <scope>NUCLEOTIDE SEQUENCE [LARGE SCALE GENOMIC DNA]</scope>
    <source>
        <strain evidence="7 8">CY03</strain>
    </source>
</reference>
<feature type="domain" description="Glycoside hydrolase family 3 N-terminal" evidence="6">
    <location>
        <begin position="31"/>
        <end position="305"/>
    </location>
</feature>
<dbReference type="InterPro" id="IPR036962">
    <property type="entry name" value="Glyco_hydro_3_N_sf"/>
</dbReference>
<dbReference type="Gene3D" id="3.20.20.300">
    <property type="entry name" value="Glycoside hydrolase, family 3, N-terminal domain"/>
    <property type="match status" value="1"/>
</dbReference>
<sequence>MAFGATILDPTGTTLTPEEKRVFRSADPFAFILFARNIETPEQTAALCAELREAVGRNAPILLDQEGGRVQRLGPPHFRQWDAPLDFVARASDPIAAMYLRYAIIAAEMRSVGIDTNCAPLVDVADDSTHPFLRNRCYGTDAATVAGLGRAVSMGLLAGGVLPVIKHIPGHGRARADSHMELPRVTASLAELDAVDLAPFKVLNDQPMAMTAHIVYDALDPDQPATLSPRGIQMIRNQIGFDNLLMTDDISMKALSGSLTDIARGSLAAGCDVVLLCNADLKDRMEVAEAAGFMTPAAQQRAERALSMRPDTAPALDFDAMEAKLSALLDGPLYG</sequence>
<keyword evidence="5" id="KW-0326">Glycosidase</keyword>
<evidence type="ECO:0000256" key="5">
    <source>
        <dbReference type="ARBA" id="ARBA00023295"/>
    </source>
</evidence>
<protein>
    <recommendedName>
        <fullName evidence="3">beta-N-acetylhexosaminidase</fullName>
        <ecNumber evidence="3">3.2.1.52</ecNumber>
    </recommendedName>
</protein>
<dbReference type="PANTHER" id="PTHR30480">
    <property type="entry name" value="BETA-HEXOSAMINIDASE-RELATED"/>
    <property type="match status" value="1"/>
</dbReference>
<dbReference type="GO" id="GO:0005975">
    <property type="term" value="P:carbohydrate metabolic process"/>
    <property type="evidence" value="ECO:0007669"/>
    <property type="project" value="InterPro"/>
</dbReference>
<dbReference type="RefSeq" id="WP_119397242.1">
    <property type="nucleotide sequence ID" value="NZ_QWJJ01000001.1"/>
</dbReference>
<name>A0A399J6A3_9RHOB</name>
<keyword evidence="8" id="KW-1185">Reference proteome</keyword>
<keyword evidence="4 7" id="KW-0378">Hydrolase</keyword>
<dbReference type="EMBL" id="QWJJ01000001">
    <property type="protein sequence ID" value="RII40720.1"/>
    <property type="molecule type" value="Genomic_DNA"/>
</dbReference>